<keyword evidence="5" id="KW-0813">Transport</keyword>
<dbReference type="PANTHER" id="PTHR35008:SF8">
    <property type="entry name" value="ALCOHOL DEHYDROGENASE CYTOCHROME C SUBUNIT"/>
    <property type="match status" value="1"/>
</dbReference>
<evidence type="ECO:0000256" key="15">
    <source>
        <dbReference type="ARBA" id="ARBA00022989"/>
    </source>
</evidence>
<keyword evidence="19 22" id="KW-0472">Membrane</keyword>
<evidence type="ECO:0000256" key="16">
    <source>
        <dbReference type="ARBA" id="ARBA00023002"/>
    </source>
</evidence>
<evidence type="ECO:0000256" key="18">
    <source>
        <dbReference type="ARBA" id="ARBA00023065"/>
    </source>
</evidence>
<feature type="domain" description="Cytochrome c" evidence="23">
    <location>
        <begin position="213"/>
        <end position="294"/>
    </location>
</feature>
<evidence type="ECO:0000256" key="12">
    <source>
        <dbReference type="ARBA" id="ARBA00022737"/>
    </source>
</evidence>
<evidence type="ECO:0000256" key="7">
    <source>
        <dbReference type="ARBA" id="ARBA00022519"/>
    </source>
</evidence>
<dbReference type="Pfam" id="PF14715">
    <property type="entry name" value="FixP_N"/>
    <property type="match status" value="1"/>
</dbReference>
<evidence type="ECO:0000256" key="8">
    <source>
        <dbReference type="ARBA" id="ARBA00022617"/>
    </source>
</evidence>
<keyword evidence="8 21" id="KW-0349">Heme</keyword>
<evidence type="ECO:0000256" key="19">
    <source>
        <dbReference type="ARBA" id="ARBA00023136"/>
    </source>
</evidence>
<keyword evidence="10 22" id="KW-0812">Transmembrane</keyword>
<dbReference type="InterPro" id="IPR004678">
    <property type="entry name" value="Cyt_c_oxidase_cbb3_su3"/>
</dbReference>
<dbReference type="GO" id="GO:0006119">
    <property type="term" value="P:oxidative phosphorylation"/>
    <property type="evidence" value="ECO:0007669"/>
    <property type="project" value="UniProtKB-UniPathway"/>
</dbReference>
<feature type="domain" description="Cytochrome c" evidence="23">
    <location>
        <begin position="579"/>
        <end position="669"/>
    </location>
</feature>
<dbReference type="InterPro" id="IPR051459">
    <property type="entry name" value="Cytochrome_c-type_DH"/>
</dbReference>
<organism evidence="24 25">
    <name type="scientific">Vibrio algivorus</name>
    <dbReference type="NCBI Taxonomy" id="1667024"/>
    <lineage>
        <taxon>Bacteria</taxon>
        <taxon>Pseudomonadati</taxon>
        <taxon>Pseudomonadota</taxon>
        <taxon>Gammaproteobacteria</taxon>
        <taxon>Vibrionales</taxon>
        <taxon>Vibrionaceae</taxon>
        <taxon>Vibrio</taxon>
    </lineage>
</organism>
<protein>
    <recommendedName>
        <fullName evidence="20">Cytochrome c oxidase subunit III</fullName>
    </recommendedName>
</protein>
<proteinExistence type="inferred from homology"/>
<dbReference type="GO" id="GO:0016491">
    <property type="term" value="F:oxidoreductase activity"/>
    <property type="evidence" value="ECO:0007669"/>
    <property type="project" value="UniProtKB-KW"/>
</dbReference>
<dbReference type="PROSITE" id="PS51007">
    <property type="entry name" value="CYTC"/>
    <property type="match status" value="5"/>
</dbReference>
<evidence type="ECO:0000256" key="6">
    <source>
        <dbReference type="ARBA" id="ARBA00022475"/>
    </source>
</evidence>
<reference evidence="24 25" key="1">
    <citation type="submission" date="2019-07" db="EMBL/GenBank/DDBJ databases">
        <title>The draft genome sequence of Vibrio algivorus M1486.</title>
        <authorList>
            <person name="Meng X."/>
        </authorList>
    </citation>
    <scope>NUCLEOTIDE SEQUENCE [LARGE SCALE GENOMIC DNA]</scope>
    <source>
        <strain evidence="24 25">M1486</strain>
    </source>
</reference>
<keyword evidence="12" id="KW-0677">Repeat</keyword>
<dbReference type="Gene3D" id="1.10.760.10">
    <property type="entry name" value="Cytochrome c-like domain"/>
    <property type="match status" value="4"/>
</dbReference>
<dbReference type="EMBL" id="VMKJ01000055">
    <property type="protein sequence ID" value="TVO32541.1"/>
    <property type="molecule type" value="Genomic_DNA"/>
</dbReference>
<comment type="subcellular location">
    <subcellularLocation>
        <location evidence="2">Cell inner membrane</location>
    </subcellularLocation>
</comment>
<dbReference type="UniPathway" id="UPA00705"/>
<dbReference type="InterPro" id="IPR036909">
    <property type="entry name" value="Cyt_c-like_dom_sf"/>
</dbReference>
<dbReference type="Gene3D" id="6.10.280.130">
    <property type="match status" value="1"/>
</dbReference>
<evidence type="ECO:0000259" key="23">
    <source>
        <dbReference type="PROSITE" id="PS51007"/>
    </source>
</evidence>
<evidence type="ECO:0000256" key="13">
    <source>
        <dbReference type="ARBA" id="ARBA00022781"/>
    </source>
</evidence>
<comment type="caution">
    <text evidence="24">The sequence shown here is derived from an EMBL/GenBank/DDBJ whole genome shotgun (WGS) entry which is preliminary data.</text>
</comment>
<evidence type="ECO:0000256" key="4">
    <source>
        <dbReference type="ARBA" id="ARBA00006113"/>
    </source>
</evidence>
<evidence type="ECO:0000256" key="14">
    <source>
        <dbReference type="ARBA" id="ARBA00022982"/>
    </source>
</evidence>
<evidence type="ECO:0000256" key="21">
    <source>
        <dbReference type="PROSITE-ProRule" id="PRU00433"/>
    </source>
</evidence>
<dbReference type="GO" id="GO:0020037">
    <property type="term" value="F:heme binding"/>
    <property type="evidence" value="ECO:0007669"/>
    <property type="project" value="InterPro"/>
</dbReference>
<dbReference type="AlphaFoldDB" id="A0A557NVV1"/>
<keyword evidence="7" id="KW-0997">Cell inner membrane</keyword>
<comment type="similarity">
    <text evidence="4">Belongs to the CcoP / FixP family.</text>
</comment>
<keyword evidence="13" id="KW-0375">Hydrogen ion transport</keyword>
<keyword evidence="6" id="KW-1003">Cell membrane</keyword>
<evidence type="ECO:0000256" key="20">
    <source>
        <dbReference type="ARBA" id="ARBA00029635"/>
    </source>
</evidence>
<comment type="pathway">
    <text evidence="3">Energy metabolism; oxidative phosphorylation.</text>
</comment>
<dbReference type="GO" id="GO:0005506">
    <property type="term" value="F:iron ion binding"/>
    <property type="evidence" value="ECO:0007669"/>
    <property type="project" value="InterPro"/>
</dbReference>
<dbReference type="GO" id="GO:1902600">
    <property type="term" value="P:proton transmembrane transport"/>
    <property type="evidence" value="ECO:0007669"/>
    <property type="project" value="UniProtKB-KW"/>
</dbReference>
<dbReference type="InterPro" id="IPR009056">
    <property type="entry name" value="Cyt_c-like_dom"/>
</dbReference>
<dbReference type="PRINTS" id="PR00605">
    <property type="entry name" value="CYTCHROMECIC"/>
</dbReference>
<dbReference type="NCBIfam" id="TIGR00782">
    <property type="entry name" value="ccoP"/>
    <property type="match status" value="1"/>
</dbReference>
<keyword evidence="16 24" id="KW-0560">Oxidoreductase</keyword>
<keyword evidence="17 21" id="KW-0408">Iron</keyword>
<dbReference type="InterPro" id="IPR032858">
    <property type="entry name" value="CcoP_N"/>
</dbReference>
<dbReference type="Pfam" id="PF00034">
    <property type="entry name" value="Cytochrom_C"/>
    <property type="match status" value="2"/>
</dbReference>
<evidence type="ECO:0000256" key="5">
    <source>
        <dbReference type="ARBA" id="ARBA00022448"/>
    </source>
</evidence>
<sequence length="702" mass="78713">MLTTFWSAWVIVLTVIFMAIMIYVIWHYWRKNHEADANKELHVYDGIAENDAKLPKVLLYSYLIAFIASGVFFVLYPGMGNWQGLMNWHSDDELQQQDTQIIDRKLTALQAEDMTLTQLAAQDEIVDYGRRLFLNHCAACHGDEGQGQKHFPNLIDNEWIYDSSDTGIIQSIAQGRHGVMVGWKDVLTEQQIQDVAAYVANFEVERSIAVAEVVLEQGKEVYAYNCAVCHGDNGRGNKQIGAYNLSDNIWVHGGSIDGIEETIREGLSSEMPSFSQQLSEAQITAVAAFVKYKGMEQEQKRVQLNSDLIERGEYLAYAGDCVACHTAENGELFGGGLPFPTPFGTVYSTNISSHLERGIGRYSYQDFDDAVRKGVAKHGNLYPAMPYTSYQYITEEDMRALWEYIQSLTPVNSPNKPNTMMFPSNIRLGMWAWNTVFFDESPLTYSQDKTEEWRRGKYLTLSFGHCAECHTPRNIAQALESDKPFQGNIIDHWNAPDITANELHEHGWTKEDLADFLQTGRSSKGTAFAGMADVVKNSTRHMTREDLLAIGEYLLVGDVNNTLDPNVQPLKPTGFTSVDKQTKEYQIFVQTCGACHGPDGKGRASIAPALLGNGIISHSEPYNTIAVVLRGLSPDYLEPNKDYMPMTSFNNIAGDGEMANMISFIRDKLGARQEPVTREMVKDIRVDLERSGVTGGFHDVKQ</sequence>
<keyword evidence="18" id="KW-0406">Ion transport</keyword>
<feature type="domain" description="Cytochrome c" evidence="23">
    <location>
        <begin position="307"/>
        <end position="409"/>
    </location>
</feature>
<dbReference type="Proteomes" id="UP000319828">
    <property type="component" value="Unassembled WGS sequence"/>
</dbReference>
<dbReference type="OrthoDB" id="9811281at2"/>
<keyword evidence="11 21" id="KW-0479">Metal-binding</keyword>
<evidence type="ECO:0000256" key="9">
    <source>
        <dbReference type="ARBA" id="ARBA00022660"/>
    </source>
</evidence>
<keyword evidence="14" id="KW-0249">Electron transport</keyword>
<evidence type="ECO:0000256" key="3">
    <source>
        <dbReference type="ARBA" id="ARBA00004673"/>
    </source>
</evidence>
<dbReference type="PANTHER" id="PTHR35008">
    <property type="entry name" value="BLL4482 PROTEIN-RELATED"/>
    <property type="match status" value="1"/>
</dbReference>
<feature type="transmembrane region" description="Helical" evidence="22">
    <location>
        <begin position="57"/>
        <end position="76"/>
    </location>
</feature>
<feature type="domain" description="Cytochrome c" evidence="23">
    <location>
        <begin position="124"/>
        <end position="203"/>
    </location>
</feature>
<evidence type="ECO:0000256" key="17">
    <source>
        <dbReference type="ARBA" id="ARBA00023004"/>
    </source>
</evidence>
<dbReference type="Pfam" id="PF13442">
    <property type="entry name" value="Cytochrome_CBB3"/>
    <property type="match status" value="2"/>
</dbReference>
<dbReference type="GO" id="GO:0009055">
    <property type="term" value="F:electron transfer activity"/>
    <property type="evidence" value="ECO:0007669"/>
    <property type="project" value="InterPro"/>
</dbReference>
<dbReference type="GO" id="GO:0005886">
    <property type="term" value="C:plasma membrane"/>
    <property type="evidence" value="ECO:0007669"/>
    <property type="project" value="UniProtKB-SubCell"/>
</dbReference>
<accession>A0A557NVV1</accession>
<evidence type="ECO:0000256" key="2">
    <source>
        <dbReference type="ARBA" id="ARBA00004533"/>
    </source>
</evidence>
<feature type="domain" description="Cytochrome c" evidence="23">
    <location>
        <begin position="451"/>
        <end position="558"/>
    </location>
</feature>
<feature type="transmembrane region" description="Helical" evidence="22">
    <location>
        <begin position="6"/>
        <end position="29"/>
    </location>
</feature>
<evidence type="ECO:0000256" key="10">
    <source>
        <dbReference type="ARBA" id="ARBA00022692"/>
    </source>
</evidence>
<keyword evidence="9" id="KW-0679">Respiratory chain</keyword>
<keyword evidence="15 22" id="KW-1133">Transmembrane helix</keyword>
<name>A0A557NVV1_9VIBR</name>
<dbReference type="SUPFAM" id="SSF46626">
    <property type="entry name" value="Cytochrome c"/>
    <property type="match status" value="5"/>
</dbReference>
<dbReference type="RefSeq" id="WP_144389130.1">
    <property type="nucleotide sequence ID" value="NZ_CANNCB010000055.1"/>
</dbReference>
<evidence type="ECO:0000313" key="24">
    <source>
        <dbReference type="EMBL" id="TVO32541.1"/>
    </source>
</evidence>
<gene>
    <name evidence="24" type="primary">ccoP</name>
    <name evidence="24" type="ORF">FOF44_16895</name>
</gene>
<dbReference type="InterPro" id="IPR038414">
    <property type="entry name" value="CcoP_N_sf"/>
</dbReference>
<comment type="cofactor">
    <cofactor evidence="1">
        <name>heme c</name>
        <dbReference type="ChEBI" id="CHEBI:61717"/>
    </cofactor>
</comment>
<evidence type="ECO:0000256" key="11">
    <source>
        <dbReference type="ARBA" id="ARBA00022723"/>
    </source>
</evidence>
<dbReference type="InterPro" id="IPR008168">
    <property type="entry name" value="Cyt_C_IC"/>
</dbReference>
<evidence type="ECO:0000256" key="22">
    <source>
        <dbReference type="SAM" id="Phobius"/>
    </source>
</evidence>
<evidence type="ECO:0000256" key="1">
    <source>
        <dbReference type="ARBA" id="ARBA00001926"/>
    </source>
</evidence>
<evidence type="ECO:0000313" key="25">
    <source>
        <dbReference type="Proteomes" id="UP000319828"/>
    </source>
</evidence>